<feature type="transmembrane region" description="Helical" evidence="2">
    <location>
        <begin position="331"/>
        <end position="355"/>
    </location>
</feature>
<feature type="signal peptide" evidence="3">
    <location>
        <begin position="1"/>
        <end position="25"/>
    </location>
</feature>
<feature type="transmembrane region" description="Helical" evidence="2">
    <location>
        <begin position="537"/>
        <end position="557"/>
    </location>
</feature>
<feature type="transmembrane region" description="Helical" evidence="2">
    <location>
        <begin position="813"/>
        <end position="837"/>
    </location>
</feature>
<dbReference type="PANTHER" id="PTHR11161">
    <property type="entry name" value="O-ACYLTRANSFERASE"/>
    <property type="match status" value="1"/>
</dbReference>
<dbReference type="AlphaFoldDB" id="A0A433SX66"/>
<accession>A0A433SX66</accession>
<dbReference type="Pfam" id="PF20146">
    <property type="entry name" value="NRF"/>
    <property type="match status" value="1"/>
</dbReference>
<feature type="transmembrane region" description="Helical" evidence="2">
    <location>
        <begin position="745"/>
        <end position="769"/>
    </location>
</feature>
<keyword evidence="3" id="KW-0732">Signal</keyword>
<reference evidence="5 6" key="1">
    <citation type="submission" date="2019-01" db="EMBL/GenBank/DDBJ databases">
        <title>A draft genome assembly of the solar-powered sea slug Elysia chlorotica.</title>
        <authorList>
            <person name="Cai H."/>
            <person name="Li Q."/>
            <person name="Fang X."/>
            <person name="Li J."/>
            <person name="Curtis N.E."/>
            <person name="Altenburger A."/>
            <person name="Shibata T."/>
            <person name="Feng M."/>
            <person name="Maeda T."/>
            <person name="Schwartz J.A."/>
            <person name="Shigenobu S."/>
            <person name="Lundholm N."/>
            <person name="Nishiyama T."/>
            <person name="Yang H."/>
            <person name="Hasebe M."/>
            <person name="Li S."/>
            <person name="Pierce S.K."/>
            <person name="Wang J."/>
        </authorList>
    </citation>
    <scope>NUCLEOTIDE SEQUENCE [LARGE SCALE GENOMIC DNA]</scope>
    <source>
        <strain evidence="5">EC2010</strain>
        <tissue evidence="5">Whole organism of an adult</tissue>
    </source>
</reference>
<keyword evidence="6" id="KW-1185">Reference proteome</keyword>
<sequence length="856" mass="94933">MGKFSDSVLWVTFVLLAVAICNTESHYLVQREQGRVSLVFPEAPTLTYKDRMALAGQVVTQSAAYRKQLDTVAAAVTHMDLMTIFRAFSDIRGFTSEYGPSDSERSINNHGTGSNIHDNSRNTPDNIRNTPDNSRNTPDNIRNTPDNSRNTPDSSPNTPDNSFNNHVKTPDSVGTVLDAVFDSLKDLSNIGANSSRCINDTGDLIINMVQRQGWALKFLDAVGKPGPGLSQIKLNFLGDYSLCRSLESNGSRTSFRGNYVTWKVSVGPVNPINPAASAVIQWGVCMPDSCSDAENTLFVLEAVERLGLNGTMTVLQAESHTDHREVTTATILAILILCILGTLVLVGTLADVVFLQWPRWRQQRMVQEEEGIVNSLVSGSGREGIPSTSRSQDDDDDDEPLLITNQDKEKVTPEGNANTGMCVKILAAFSVYTNGSKVLSTTQQPGSITCIHGIRFISLSWVILGHTMSFSLADVDNLASEAPVELSRWTFDAVANAFVSVDTFFTLSGILVSYLTIKEMKQRGWRLNWLMFYFHRFWRLTPPYMLTIVLILGLQRFCGQGPLWETVQPADKAFCEKYWWTNLLYINNLVHADKVCLAQSWYLANDMQFFLVSPLMIIPFYFNEFLGLASCAIFFVSHVTTTLALSVQNKWADSLVSAGQAGHDFESYFTEYYEAPWCRIGPYIVGILTGYLLATKRDRIKLNWVTAIAGWLVAAAVALAVVYGLRGDIGGKHPSSVGVAALYNAFARSAWGACVCWVIVACVTGWGGFVNSFLSWSPFVVLGRLTYMAYLIHIALIYIYFGNQQTLFHFTNFNIAMTFISIIVATYGVSFIFMLVLESPMVGLEKLFLPQSRPKQ</sequence>
<feature type="transmembrane region" description="Helical" evidence="2">
    <location>
        <begin position="453"/>
        <end position="473"/>
    </location>
</feature>
<dbReference type="SMART" id="SM00703">
    <property type="entry name" value="NRF"/>
    <property type="match status" value="1"/>
</dbReference>
<feature type="region of interest" description="Disordered" evidence="1">
    <location>
        <begin position="377"/>
        <end position="414"/>
    </location>
</feature>
<evidence type="ECO:0000256" key="3">
    <source>
        <dbReference type="SAM" id="SignalP"/>
    </source>
</evidence>
<evidence type="ECO:0000313" key="6">
    <source>
        <dbReference type="Proteomes" id="UP000271974"/>
    </source>
</evidence>
<dbReference type="PANTHER" id="PTHR11161:SF0">
    <property type="entry name" value="O-ACYLTRANSFERASE LIKE PROTEIN"/>
    <property type="match status" value="1"/>
</dbReference>
<dbReference type="Pfam" id="PF01757">
    <property type="entry name" value="Acyl_transf_3"/>
    <property type="match status" value="1"/>
</dbReference>
<gene>
    <name evidence="5" type="ORF">EGW08_018320</name>
</gene>
<dbReference type="GO" id="GO:0016747">
    <property type="term" value="F:acyltransferase activity, transferring groups other than amino-acyl groups"/>
    <property type="evidence" value="ECO:0007669"/>
    <property type="project" value="InterPro"/>
</dbReference>
<keyword evidence="2" id="KW-0812">Transmembrane</keyword>
<evidence type="ECO:0000256" key="2">
    <source>
        <dbReference type="SAM" id="Phobius"/>
    </source>
</evidence>
<proteinExistence type="predicted"/>
<name>A0A433SX66_ELYCH</name>
<dbReference type="InterPro" id="IPR052728">
    <property type="entry name" value="O2_lipid_transport_reg"/>
</dbReference>
<evidence type="ECO:0000313" key="5">
    <source>
        <dbReference type="EMBL" id="RUS73915.1"/>
    </source>
</evidence>
<feature type="domain" description="Nose resistant-to-fluoxetine protein N-terminal" evidence="4">
    <location>
        <begin position="194"/>
        <end position="321"/>
    </location>
</feature>
<comment type="caution">
    <text evidence="5">The sequence shown here is derived from an EMBL/GenBank/DDBJ whole genome shotgun (WGS) entry which is preliminary data.</text>
</comment>
<organism evidence="5 6">
    <name type="scientific">Elysia chlorotica</name>
    <name type="common">Eastern emerald elysia</name>
    <name type="synonym">Sea slug</name>
    <dbReference type="NCBI Taxonomy" id="188477"/>
    <lineage>
        <taxon>Eukaryota</taxon>
        <taxon>Metazoa</taxon>
        <taxon>Spiralia</taxon>
        <taxon>Lophotrochozoa</taxon>
        <taxon>Mollusca</taxon>
        <taxon>Gastropoda</taxon>
        <taxon>Heterobranchia</taxon>
        <taxon>Euthyneura</taxon>
        <taxon>Panpulmonata</taxon>
        <taxon>Sacoglossa</taxon>
        <taxon>Placobranchoidea</taxon>
        <taxon>Plakobranchidae</taxon>
        <taxon>Elysia</taxon>
    </lineage>
</organism>
<keyword evidence="2" id="KW-1133">Transmembrane helix</keyword>
<dbReference type="Proteomes" id="UP000271974">
    <property type="component" value="Unassembled WGS sequence"/>
</dbReference>
<protein>
    <recommendedName>
        <fullName evidence="4">Nose resistant-to-fluoxetine protein N-terminal domain-containing protein</fullName>
    </recommendedName>
</protein>
<feature type="chain" id="PRO_5019404700" description="Nose resistant-to-fluoxetine protein N-terminal domain-containing protein" evidence="3">
    <location>
        <begin position="26"/>
        <end position="856"/>
    </location>
</feature>
<dbReference type="InterPro" id="IPR006621">
    <property type="entry name" value="Nose-resist-to-fluoxetine_N"/>
</dbReference>
<feature type="transmembrane region" description="Helical" evidence="2">
    <location>
        <begin position="625"/>
        <end position="645"/>
    </location>
</feature>
<keyword evidence="2" id="KW-0472">Membrane</keyword>
<dbReference type="InterPro" id="IPR002656">
    <property type="entry name" value="Acyl_transf_3_dom"/>
</dbReference>
<feature type="transmembrane region" description="Helical" evidence="2">
    <location>
        <begin position="781"/>
        <end position="801"/>
    </location>
</feature>
<feature type="transmembrane region" description="Helical" evidence="2">
    <location>
        <begin position="702"/>
        <end position="725"/>
    </location>
</feature>
<feature type="compositionally biased region" description="Polar residues" evidence="1">
    <location>
        <begin position="108"/>
        <end position="167"/>
    </location>
</feature>
<feature type="transmembrane region" description="Helical" evidence="2">
    <location>
        <begin position="493"/>
        <end position="517"/>
    </location>
</feature>
<dbReference type="OrthoDB" id="207378at2759"/>
<feature type="region of interest" description="Disordered" evidence="1">
    <location>
        <begin position="99"/>
        <end position="170"/>
    </location>
</feature>
<dbReference type="EMBL" id="RQTK01000886">
    <property type="protein sequence ID" value="RUS73915.1"/>
    <property type="molecule type" value="Genomic_DNA"/>
</dbReference>
<evidence type="ECO:0000259" key="4">
    <source>
        <dbReference type="SMART" id="SM00703"/>
    </source>
</evidence>
<evidence type="ECO:0000256" key="1">
    <source>
        <dbReference type="SAM" id="MobiDB-lite"/>
    </source>
</evidence>